<dbReference type="AlphaFoldDB" id="A0A517LMP4"/>
<dbReference type="EMBL" id="CP042200">
    <property type="protein sequence ID" value="QDS76918.1"/>
    <property type="molecule type" value="Genomic_DNA"/>
</dbReference>
<name>A0A517LMP4_9PEZI</name>
<sequence length="226" mass="26472">MSSKDMLFDDIMFLEWRQSEKAHPGRSFIDLPRELRDMIYQFCLTSTWKQALTPCHIIRDWPWEIAEPKNFSLMSVSRQCMPVPLSGHGLRKMKNWIWAICDEATSTYPNLESFAIEVPRARACKRLAREPMWNEWKALRETDRDGSLDCRIKLFGQMLNDFGNGEKLFPDFVKLILRGDEGTPWGLFTTETGRAFQKDFEKAFARRAREKASKIAKVVGKKRKRT</sequence>
<accession>A0A517LMP4</accession>
<protein>
    <submittedName>
        <fullName evidence="1">Uncharacterized protein</fullName>
    </submittedName>
</protein>
<keyword evidence="2" id="KW-1185">Reference proteome</keyword>
<gene>
    <name evidence="1" type="ORF">FKW77_004367</name>
</gene>
<organism evidence="1 2">
    <name type="scientific">Venturia effusa</name>
    <dbReference type="NCBI Taxonomy" id="50376"/>
    <lineage>
        <taxon>Eukaryota</taxon>
        <taxon>Fungi</taxon>
        <taxon>Dikarya</taxon>
        <taxon>Ascomycota</taxon>
        <taxon>Pezizomycotina</taxon>
        <taxon>Dothideomycetes</taxon>
        <taxon>Pleosporomycetidae</taxon>
        <taxon>Venturiales</taxon>
        <taxon>Venturiaceae</taxon>
        <taxon>Venturia</taxon>
    </lineage>
</organism>
<dbReference type="OrthoDB" id="5272396at2759"/>
<proteinExistence type="predicted"/>
<evidence type="ECO:0000313" key="1">
    <source>
        <dbReference type="EMBL" id="QDS76918.1"/>
    </source>
</evidence>
<reference evidence="1 2" key="1">
    <citation type="submission" date="2019-07" db="EMBL/GenBank/DDBJ databases">
        <title>Finished genome of Venturia effusa.</title>
        <authorList>
            <person name="Young C.A."/>
            <person name="Cox M.P."/>
            <person name="Ganley A.R.D."/>
            <person name="David W.J."/>
        </authorList>
    </citation>
    <scope>NUCLEOTIDE SEQUENCE [LARGE SCALE GENOMIC DNA]</scope>
    <source>
        <strain evidence="2">albino</strain>
    </source>
</reference>
<dbReference type="Proteomes" id="UP000316270">
    <property type="component" value="Chromosome 16"/>
</dbReference>
<evidence type="ECO:0000313" key="2">
    <source>
        <dbReference type="Proteomes" id="UP000316270"/>
    </source>
</evidence>